<dbReference type="OrthoDB" id="116741at2"/>
<name>A0A543PFR0_9ACTN</name>
<evidence type="ECO:0000313" key="2">
    <source>
        <dbReference type="Proteomes" id="UP000319865"/>
    </source>
</evidence>
<dbReference type="EMBL" id="VFQE01000001">
    <property type="protein sequence ID" value="TQN42886.1"/>
    <property type="molecule type" value="Genomic_DNA"/>
</dbReference>
<accession>A0A543PFR0</accession>
<reference evidence="1 2" key="1">
    <citation type="submission" date="2019-06" db="EMBL/GenBank/DDBJ databases">
        <title>Sequencing the genomes of 1000 actinobacteria strains.</title>
        <authorList>
            <person name="Klenk H.-P."/>
        </authorList>
    </citation>
    <scope>NUCLEOTIDE SEQUENCE [LARGE SCALE GENOMIC DNA]</scope>
    <source>
        <strain evidence="1 2">DSM 46837</strain>
    </source>
</reference>
<keyword evidence="2" id="KW-1185">Reference proteome</keyword>
<dbReference type="RefSeq" id="WP_142025463.1">
    <property type="nucleotide sequence ID" value="NZ_VFQE01000001.1"/>
</dbReference>
<gene>
    <name evidence="1" type="ORF">FHU33_2297</name>
</gene>
<dbReference type="AlphaFoldDB" id="A0A543PFR0"/>
<proteinExistence type="predicted"/>
<evidence type="ECO:0000313" key="1">
    <source>
        <dbReference type="EMBL" id="TQN42886.1"/>
    </source>
</evidence>
<sequence length="157" mass="17614">MTTRMPDTHGRSTADETVQHPLTLVLPIRSSEDFAALRATIEQLQSLPREQNPIIRALDQISTVHFARFVFLDETRLAVITTYDGDFATYINEFVDHIGDVFNALLQHVGDAPPLPVQAHRDEFLAYIRLHDLGCVPPFYSAYPDRTVLDILAAPTG</sequence>
<dbReference type="Proteomes" id="UP000319865">
    <property type="component" value="Unassembled WGS sequence"/>
</dbReference>
<comment type="caution">
    <text evidence="1">The sequence shown here is derived from an EMBL/GenBank/DDBJ whole genome shotgun (WGS) entry which is preliminary data.</text>
</comment>
<organism evidence="1 2">
    <name type="scientific">Blastococcus colisei</name>
    <dbReference type="NCBI Taxonomy" id="1564162"/>
    <lineage>
        <taxon>Bacteria</taxon>
        <taxon>Bacillati</taxon>
        <taxon>Actinomycetota</taxon>
        <taxon>Actinomycetes</taxon>
        <taxon>Geodermatophilales</taxon>
        <taxon>Geodermatophilaceae</taxon>
        <taxon>Blastococcus</taxon>
    </lineage>
</organism>
<protein>
    <submittedName>
        <fullName evidence="1">Uncharacterized protein</fullName>
    </submittedName>
</protein>